<dbReference type="Proteomes" id="UP000223071">
    <property type="component" value="Unassembled WGS sequence"/>
</dbReference>
<accession>A0A2A9HJS3</accession>
<evidence type="ECO:0000256" key="1">
    <source>
        <dbReference type="ARBA" id="ARBA00004141"/>
    </source>
</evidence>
<feature type="transmembrane region" description="Helical" evidence="6">
    <location>
        <begin position="93"/>
        <end position="115"/>
    </location>
</feature>
<sequence>MTSLTFGSFGRTRAGTSFWRGWDRFDYVMVGAALALVGCGLALIHSGSRPWYDGPITSLSSPVAKQALFAAVGIAVMLAISRVDYHRFLHYAWLLYGLSILSLVALFALGSTAYGSTRWFDLGPVQVQPSEFAKVAAILCLARFFSEHGGDARDLRSLLLSLAIVAPLAGLVFIQPDLGTSIVFGGIWLGIVVIAGANRSHLVVMGAIFLAVLPFVWTFAIADYQVERVAVLVDPNEDPLDAGYNVLQSQIALGSGQLFGKGYMQGDQTQLEYLKVATKDFIFSLLGEEFGFVGAMVLFALFILLLMRGVRAAQLAGDTAGQLVAVGITMLILMQTFINVAVNVSLFPVTGIPLPFVSQGGSSLVSLFASLGLLQSIVMRHRSYRQT</sequence>
<keyword evidence="5 6" id="KW-0472">Membrane</keyword>
<dbReference type="GO" id="GO:0032153">
    <property type="term" value="C:cell division site"/>
    <property type="evidence" value="ECO:0007669"/>
    <property type="project" value="TreeGrafter"/>
</dbReference>
<dbReference type="InterPro" id="IPR011923">
    <property type="entry name" value="RodA/MrdB"/>
</dbReference>
<comment type="subcellular location">
    <subcellularLocation>
        <location evidence="1">Membrane</location>
        <topology evidence="1">Multi-pass membrane protein</topology>
    </subcellularLocation>
</comment>
<dbReference type="EMBL" id="PDJQ01000001">
    <property type="protein sequence ID" value="PFG75246.1"/>
    <property type="molecule type" value="Genomic_DNA"/>
</dbReference>
<organism evidence="7 8">
    <name type="scientific">Tepidiforma thermophila (strain KCTC 52669 / CGMCC 1.13589 / G233)</name>
    <dbReference type="NCBI Taxonomy" id="2761530"/>
    <lineage>
        <taxon>Bacteria</taxon>
        <taxon>Bacillati</taxon>
        <taxon>Chloroflexota</taxon>
        <taxon>Tepidiformia</taxon>
        <taxon>Tepidiformales</taxon>
        <taxon>Tepidiformaceae</taxon>
        <taxon>Tepidiforma</taxon>
    </lineage>
</organism>
<dbReference type="PANTHER" id="PTHR30474">
    <property type="entry name" value="CELL CYCLE PROTEIN"/>
    <property type="match status" value="1"/>
</dbReference>
<evidence type="ECO:0000313" key="7">
    <source>
        <dbReference type="EMBL" id="PFG75246.1"/>
    </source>
</evidence>
<evidence type="ECO:0000313" key="8">
    <source>
        <dbReference type="Proteomes" id="UP000223071"/>
    </source>
</evidence>
<dbReference type="InterPro" id="IPR001182">
    <property type="entry name" value="FtsW/RodA"/>
</dbReference>
<feature type="transmembrane region" description="Helical" evidence="6">
    <location>
        <begin position="157"/>
        <end position="174"/>
    </location>
</feature>
<dbReference type="Pfam" id="PF01098">
    <property type="entry name" value="FTSW_RODA_SPOVE"/>
    <property type="match status" value="1"/>
</dbReference>
<evidence type="ECO:0000256" key="4">
    <source>
        <dbReference type="ARBA" id="ARBA00022989"/>
    </source>
</evidence>
<feature type="transmembrane region" description="Helical" evidence="6">
    <location>
        <begin position="180"/>
        <end position="197"/>
    </location>
</feature>
<keyword evidence="2 6" id="KW-0812">Transmembrane</keyword>
<feature type="transmembrane region" description="Helical" evidence="6">
    <location>
        <begin position="27"/>
        <end position="44"/>
    </location>
</feature>
<feature type="transmembrane region" description="Helical" evidence="6">
    <location>
        <begin position="290"/>
        <end position="310"/>
    </location>
</feature>
<feature type="transmembrane region" description="Helical" evidence="6">
    <location>
        <begin position="64"/>
        <end position="81"/>
    </location>
</feature>
<dbReference type="GO" id="GO:0008360">
    <property type="term" value="P:regulation of cell shape"/>
    <property type="evidence" value="ECO:0007669"/>
    <property type="project" value="UniProtKB-KW"/>
</dbReference>
<comment type="caution">
    <text evidence="7">The sequence shown here is derived from an EMBL/GenBank/DDBJ whole genome shotgun (WGS) entry which is preliminary data.</text>
</comment>
<reference evidence="7 8" key="1">
    <citation type="submission" date="2017-09" db="EMBL/GenBank/DDBJ databases">
        <title>Sequencing the genomes of two abundant thermophiles in Great Basin hot springs: Thermocrinis jamiesonii and novel Chloroflexi Thermoflexus hugenholtzii.</title>
        <authorList>
            <person name="Hedlund B."/>
        </authorList>
    </citation>
    <scope>NUCLEOTIDE SEQUENCE [LARGE SCALE GENOMIC DNA]</scope>
    <source>
        <strain evidence="7 8">G233</strain>
    </source>
</reference>
<dbReference type="NCBIfam" id="TIGR02210">
    <property type="entry name" value="rodA_shape"/>
    <property type="match status" value="1"/>
</dbReference>
<dbReference type="GO" id="GO:0005886">
    <property type="term" value="C:plasma membrane"/>
    <property type="evidence" value="ECO:0007669"/>
    <property type="project" value="TreeGrafter"/>
</dbReference>
<dbReference type="GO" id="GO:0015648">
    <property type="term" value="F:lipid-linked peptidoglycan transporter activity"/>
    <property type="evidence" value="ECO:0007669"/>
    <property type="project" value="TreeGrafter"/>
</dbReference>
<evidence type="ECO:0000256" key="6">
    <source>
        <dbReference type="SAM" id="Phobius"/>
    </source>
</evidence>
<protein>
    <submittedName>
        <fullName evidence="7">Rod shape determining protein RodA</fullName>
    </submittedName>
</protein>
<gene>
    <name evidence="7" type="ORF">A9A59_2514</name>
</gene>
<evidence type="ECO:0000256" key="3">
    <source>
        <dbReference type="ARBA" id="ARBA00022960"/>
    </source>
</evidence>
<dbReference type="RefSeq" id="WP_098504573.1">
    <property type="nucleotide sequence ID" value="NZ_PDJQ01000001.1"/>
</dbReference>
<proteinExistence type="predicted"/>
<dbReference type="AlphaFoldDB" id="A0A2A9HJS3"/>
<keyword evidence="8" id="KW-1185">Reference proteome</keyword>
<feature type="transmembrane region" description="Helical" evidence="6">
    <location>
        <begin position="356"/>
        <end position="378"/>
    </location>
</feature>
<dbReference type="GO" id="GO:0051301">
    <property type="term" value="P:cell division"/>
    <property type="evidence" value="ECO:0007669"/>
    <property type="project" value="InterPro"/>
</dbReference>
<feature type="transmembrane region" description="Helical" evidence="6">
    <location>
        <begin position="322"/>
        <end position="344"/>
    </location>
</feature>
<evidence type="ECO:0000256" key="5">
    <source>
        <dbReference type="ARBA" id="ARBA00023136"/>
    </source>
</evidence>
<keyword evidence="3" id="KW-0133">Cell shape</keyword>
<keyword evidence="4 6" id="KW-1133">Transmembrane helix</keyword>
<name>A0A2A9HJS3_TEPT2</name>
<dbReference type="PANTHER" id="PTHR30474:SF1">
    <property type="entry name" value="PEPTIDOGLYCAN GLYCOSYLTRANSFERASE MRDB"/>
    <property type="match status" value="1"/>
</dbReference>
<evidence type="ECO:0000256" key="2">
    <source>
        <dbReference type="ARBA" id="ARBA00022692"/>
    </source>
</evidence>
<feature type="transmembrane region" description="Helical" evidence="6">
    <location>
        <begin position="202"/>
        <end position="222"/>
    </location>
</feature>